<evidence type="ECO:0000256" key="1">
    <source>
        <dbReference type="SAM" id="MobiDB-lite"/>
    </source>
</evidence>
<feature type="transmembrane region" description="Helical" evidence="2">
    <location>
        <begin position="25"/>
        <end position="50"/>
    </location>
</feature>
<accession>A0A1H0JGN1</accession>
<evidence type="ECO:0000256" key="2">
    <source>
        <dbReference type="SAM" id="Phobius"/>
    </source>
</evidence>
<evidence type="ECO:0000313" key="4">
    <source>
        <dbReference type="Proteomes" id="UP000199088"/>
    </source>
</evidence>
<dbReference type="Proteomes" id="UP000199088">
    <property type="component" value="Unassembled WGS sequence"/>
</dbReference>
<feature type="compositionally biased region" description="Basic residues" evidence="1">
    <location>
        <begin position="56"/>
        <end position="72"/>
    </location>
</feature>
<evidence type="ECO:0000313" key="3">
    <source>
        <dbReference type="EMBL" id="SDO42742.1"/>
    </source>
</evidence>
<dbReference type="EMBL" id="FNIR01000005">
    <property type="protein sequence ID" value="SDO42742.1"/>
    <property type="molecule type" value="Genomic_DNA"/>
</dbReference>
<proteinExistence type="predicted"/>
<dbReference type="AlphaFoldDB" id="A0A1H0JGN1"/>
<keyword evidence="2" id="KW-1133">Transmembrane helix</keyword>
<keyword evidence="2" id="KW-0472">Membrane</keyword>
<dbReference type="STRING" id="1052260.SAMN05660199_01968"/>
<gene>
    <name evidence="3" type="ORF">SAMN05660199_01968</name>
</gene>
<name>A0A1H0JGN1_9ACTN</name>
<keyword evidence="2" id="KW-0812">Transmembrane</keyword>
<keyword evidence="4" id="KW-1185">Reference proteome</keyword>
<organism evidence="3 4">
    <name type="scientific">Klenkia soli</name>
    <dbReference type="NCBI Taxonomy" id="1052260"/>
    <lineage>
        <taxon>Bacteria</taxon>
        <taxon>Bacillati</taxon>
        <taxon>Actinomycetota</taxon>
        <taxon>Actinomycetes</taxon>
        <taxon>Geodermatophilales</taxon>
        <taxon>Geodermatophilaceae</taxon>
        <taxon>Klenkia</taxon>
    </lineage>
</organism>
<sequence>MTRGLWVRSPVSYRAHVAPAVVNAWWVQLAAVIAMTVGTAWLMDLTMRAFSGELRRPRRRRRGRRRPGRGTARRPVPVAEPQRRSVQVIAADLRRLRRELALVPTGSAAHRAGVLAAYEDVLVEAADSLEVPHRLRQACAGEERELERLRLAAALADTGLVISDPQDRG</sequence>
<reference evidence="4" key="1">
    <citation type="submission" date="2016-10" db="EMBL/GenBank/DDBJ databases">
        <authorList>
            <person name="Varghese N."/>
            <person name="Submissions S."/>
        </authorList>
    </citation>
    <scope>NUCLEOTIDE SEQUENCE [LARGE SCALE GENOMIC DNA]</scope>
    <source>
        <strain evidence="4">DSM 45843</strain>
    </source>
</reference>
<protein>
    <submittedName>
        <fullName evidence="3">Uncharacterized protein</fullName>
    </submittedName>
</protein>
<feature type="region of interest" description="Disordered" evidence="1">
    <location>
        <begin position="56"/>
        <end position="81"/>
    </location>
</feature>